<dbReference type="AlphaFoldDB" id="A0A367CF65"/>
<dbReference type="Gene3D" id="3.30.1330.80">
    <property type="entry name" value="Hypothetical protein, similar to alpha- acetolactate decarboxylase, domain 2"/>
    <property type="match status" value="2"/>
</dbReference>
<evidence type="ECO:0000256" key="8">
    <source>
        <dbReference type="ARBA" id="ARBA00023239"/>
    </source>
</evidence>
<protein>
    <recommendedName>
        <fullName evidence="5 9">Alpha-acetolactate decarboxylase</fullName>
        <ecNumber evidence="4 9">4.1.1.5</ecNumber>
    </recommendedName>
</protein>
<evidence type="ECO:0000256" key="2">
    <source>
        <dbReference type="ARBA" id="ARBA00005170"/>
    </source>
</evidence>
<gene>
    <name evidence="10" type="ORF">EA71_01843</name>
</gene>
<dbReference type="CDD" id="cd17299">
    <property type="entry name" value="acetolactate_decarboxylase"/>
    <property type="match status" value="1"/>
</dbReference>
<dbReference type="GO" id="GO:0045151">
    <property type="term" value="P:acetoin biosynthetic process"/>
    <property type="evidence" value="ECO:0007669"/>
    <property type="project" value="UniProtKB-UniRule"/>
</dbReference>
<dbReference type="PIRSF" id="PIRSF001332">
    <property type="entry name" value="Acetolac_decarb"/>
    <property type="match status" value="1"/>
</dbReference>
<comment type="caution">
    <text evidence="10">The sequence shown here is derived from an EMBL/GenBank/DDBJ whole genome shotgun (WGS) entry which is preliminary data.</text>
</comment>
<comment type="similarity">
    <text evidence="3 9">Belongs to the alpha-acetolactate decarboxylase family.</text>
</comment>
<sequence length="236" mass="26240">MSEKVLYQHGTLGALMAGLMDGTETIGQVLEHGTLGLGTLHGLDGEVIFLDGEAYQGRSDGTVIRLTGEELTPYSAITDFTADRSFDVTTETDGETLKKDILDKEDGKNLFLAIKITGTFKKMHIRIMPKQEKPYRRLAKISESQPEFYQEKIQGTLVGFFTPELFQGVAAAGFHLHFIDDTRKFGGHVMDFELADGTVESSQIESLVQHFPVNDPTFVQSEIDYADLEKEIQQAE</sequence>
<dbReference type="EC" id="4.1.1.5" evidence="4 9"/>
<evidence type="ECO:0000256" key="9">
    <source>
        <dbReference type="PIRNR" id="PIRNR001332"/>
    </source>
</evidence>
<evidence type="ECO:0000256" key="5">
    <source>
        <dbReference type="ARBA" id="ARBA00020164"/>
    </source>
</evidence>
<proteinExistence type="inferred from homology"/>
<evidence type="ECO:0000256" key="1">
    <source>
        <dbReference type="ARBA" id="ARBA00001784"/>
    </source>
</evidence>
<dbReference type="GO" id="GO:0047605">
    <property type="term" value="F:acetolactate decarboxylase activity"/>
    <property type="evidence" value="ECO:0007669"/>
    <property type="project" value="UniProtKB-UniRule"/>
</dbReference>
<comment type="catalytic activity">
    <reaction evidence="1 9">
        <text>(2S)-2-acetolactate + H(+) = (R)-acetoin + CO2</text>
        <dbReference type="Rhea" id="RHEA:21580"/>
        <dbReference type="ChEBI" id="CHEBI:15378"/>
        <dbReference type="ChEBI" id="CHEBI:15686"/>
        <dbReference type="ChEBI" id="CHEBI:16526"/>
        <dbReference type="ChEBI" id="CHEBI:58476"/>
        <dbReference type="EC" id="4.1.1.5"/>
    </reaction>
</comment>
<dbReference type="EMBL" id="LEPB01000004">
    <property type="protein sequence ID" value="RCA11088.1"/>
    <property type="molecule type" value="Genomic_DNA"/>
</dbReference>
<accession>A0A367CF65</accession>
<evidence type="ECO:0000256" key="3">
    <source>
        <dbReference type="ARBA" id="ARBA00007106"/>
    </source>
</evidence>
<dbReference type="RefSeq" id="WP_113845928.1">
    <property type="nucleotide sequence ID" value="NZ_LEPB01000004.1"/>
</dbReference>
<evidence type="ECO:0000256" key="7">
    <source>
        <dbReference type="ARBA" id="ARBA00023061"/>
    </source>
</evidence>
<organism evidence="10 11">
    <name type="scientific">Enterococcus durans</name>
    <dbReference type="NCBI Taxonomy" id="53345"/>
    <lineage>
        <taxon>Bacteria</taxon>
        <taxon>Bacillati</taxon>
        <taxon>Bacillota</taxon>
        <taxon>Bacilli</taxon>
        <taxon>Lactobacillales</taxon>
        <taxon>Enterococcaceae</taxon>
        <taxon>Enterococcus</taxon>
    </lineage>
</organism>
<dbReference type="Proteomes" id="UP000252797">
    <property type="component" value="Unassembled WGS sequence"/>
</dbReference>
<keyword evidence="8 9" id="KW-0456">Lyase</keyword>
<dbReference type="PANTHER" id="PTHR35524:SF1">
    <property type="entry name" value="ALPHA-ACETOLACTATE DECARBOXYLASE"/>
    <property type="match status" value="1"/>
</dbReference>
<dbReference type="SUPFAM" id="SSF117856">
    <property type="entry name" value="AF0104/ALDC/Ptd012-like"/>
    <property type="match status" value="1"/>
</dbReference>
<keyword evidence="7 9" id="KW-0005">Acetoin biosynthesis</keyword>
<dbReference type="PANTHER" id="PTHR35524">
    <property type="entry name" value="ALPHA-ACETOLACTATE DECARBOXYLASE"/>
    <property type="match status" value="1"/>
</dbReference>
<dbReference type="NCBIfam" id="TIGR01252">
    <property type="entry name" value="acetolac_decarb"/>
    <property type="match status" value="1"/>
</dbReference>
<evidence type="ECO:0000313" key="11">
    <source>
        <dbReference type="Proteomes" id="UP000252797"/>
    </source>
</evidence>
<reference evidence="10 11" key="1">
    <citation type="submission" date="2015-06" db="EMBL/GenBank/DDBJ databases">
        <title>The Genome Sequence of Enterococcus durans 4EA1.</title>
        <authorList>
            <consortium name="The Broad Institute Genomics Platform"/>
            <consortium name="The Broad Institute Genome Sequencing Center for Infectious Disease"/>
            <person name="Earl A.M."/>
            <person name="Van Tyne D."/>
            <person name="Lebreton F."/>
            <person name="Saavedra J.T."/>
            <person name="Gilmore M.S."/>
            <person name="Manson Mcguire A."/>
            <person name="Clock S."/>
            <person name="Crupain M."/>
            <person name="Rangan U."/>
            <person name="Young S."/>
            <person name="Abouelleil A."/>
            <person name="Cao P."/>
            <person name="Chapman S.B."/>
            <person name="Griggs A."/>
            <person name="Priest M."/>
            <person name="Shea T."/>
            <person name="Wortman J."/>
            <person name="Nusbaum C."/>
            <person name="Birren B."/>
        </authorList>
    </citation>
    <scope>NUCLEOTIDE SEQUENCE [LARGE SCALE GENOMIC DNA]</scope>
    <source>
        <strain evidence="10 11">4EA1</strain>
    </source>
</reference>
<evidence type="ECO:0000256" key="6">
    <source>
        <dbReference type="ARBA" id="ARBA00022793"/>
    </source>
</evidence>
<keyword evidence="6 9" id="KW-0210">Decarboxylase</keyword>
<evidence type="ECO:0000313" key="10">
    <source>
        <dbReference type="EMBL" id="RCA11088.1"/>
    </source>
</evidence>
<evidence type="ECO:0000256" key="4">
    <source>
        <dbReference type="ARBA" id="ARBA00013204"/>
    </source>
</evidence>
<dbReference type="InterPro" id="IPR005128">
    <property type="entry name" value="Acetolactate_a_deCO2ase"/>
</dbReference>
<name>A0A367CF65_9ENTE</name>
<dbReference type="Pfam" id="PF03306">
    <property type="entry name" value="AAL_decarboxy"/>
    <property type="match status" value="1"/>
</dbReference>
<dbReference type="UniPathway" id="UPA00626">
    <property type="reaction ID" value="UER00678"/>
</dbReference>
<comment type="pathway">
    <text evidence="2 9">Polyol metabolism; (R,R)-butane-2,3-diol biosynthesis; (R,R)-butane-2,3-diol from pyruvate: step 2/3.</text>
</comment>